<evidence type="ECO:0000313" key="1">
    <source>
        <dbReference type="EMBL" id="AFI05746.1"/>
    </source>
</evidence>
<evidence type="ECO:0008006" key="3">
    <source>
        <dbReference type="Google" id="ProtNLM"/>
    </source>
</evidence>
<organism evidence="1 2">
    <name type="scientific">Helicobacter cetorum (strain ATCC BAA-540 / CCUG 52418 / MIT 99-5656)</name>
    <dbReference type="NCBI Taxonomy" id="1163745"/>
    <lineage>
        <taxon>Bacteria</taxon>
        <taxon>Pseudomonadati</taxon>
        <taxon>Campylobacterota</taxon>
        <taxon>Epsilonproteobacteria</taxon>
        <taxon>Campylobacterales</taxon>
        <taxon>Helicobacteraceae</taxon>
        <taxon>Helicobacter</taxon>
    </lineage>
</organism>
<gene>
    <name evidence="1" type="ordered locus">HCD_03650</name>
</gene>
<dbReference type="eggNOG" id="COG1403">
    <property type="taxonomic scope" value="Bacteria"/>
</dbReference>
<dbReference type="EMBL" id="CP003481">
    <property type="protein sequence ID" value="AFI05746.1"/>
    <property type="molecule type" value="Genomic_DNA"/>
</dbReference>
<reference evidence="1 2" key="1">
    <citation type="journal article" date="2013" name="PLoS ONE">
        <title>Sequence Divergence and Conservation in Genomes ofHelicobacter cetorum Strains from a Dolphin and a Whale.</title>
        <authorList>
            <person name="Kersulyte D."/>
            <person name="Rossi M."/>
            <person name="Berg D.E."/>
        </authorList>
    </citation>
    <scope>NUCLEOTIDE SEQUENCE [LARGE SCALE GENOMIC DNA]</scope>
    <source>
        <strain evidence="1 2">MIT 99-5656</strain>
    </source>
</reference>
<dbReference type="KEGG" id="hcm:HCD_03650"/>
<evidence type="ECO:0000313" key="2">
    <source>
        <dbReference type="Proteomes" id="UP000005013"/>
    </source>
</evidence>
<accession>I0ES27</accession>
<keyword evidence="2" id="KW-1185">Reference proteome</keyword>
<name>I0ES27_HELCM</name>
<dbReference type="STRING" id="1163745.HCD_03650"/>
<dbReference type="HOGENOM" id="CLU_060509_0_0_7"/>
<dbReference type="Proteomes" id="UP000005013">
    <property type="component" value="Chromosome"/>
</dbReference>
<dbReference type="REBASE" id="47700">
    <property type="entry name" value="Hce99ORF3640P"/>
</dbReference>
<dbReference type="AlphaFoldDB" id="I0ES27"/>
<proteinExistence type="predicted"/>
<dbReference type="PATRIC" id="fig|1163745.3.peg.775"/>
<sequence length="384" mass="45312">MLSIISDCILEFTQYDIKKSFSVKDIWDSPYTHENVKMIFSKPDLNSDFSVHEYDKFFSQPIKLLAYSGILSETKNGNKNTYTIQNIELLEYLMQRETNALKFLILYIQKVLRNSGIYPIFDNFLQKQNKESFIQLKESFVAFTINNTAINNATECFRIFTKILNPLAFYYGKKGTRKGYLSETIISRDELNYNRINWRDVGKDKNITRQEHKLTNPKIIANANYLVQKAKKVVKQYNDRFNNSFSEVKQENENSQATQMHHIFPVQDFPSIADYIENLITLTPNQHFIYAHPNNQTRFIDKDFQYICLLAKTTTILNDIQGIYDWNNYIFVLNMGLNTTLFCQVGNEWELLQTIDTFYTDFDKNKYQNLQSKNDLRAFFKPNN</sequence>
<protein>
    <recommendedName>
        <fullName evidence="3">Restriction endonuclease</fullName>
    </recommendedName>
</protein>